<evidence type="ECO:0000313" key="2">
    <source>
        <dbReference type="EMBL" id="CCK24609.1"/>
    </source>
</evidence>
<dbReference type="InterPro" id="IPR000073">
    <property type="entry name" value="AB_hydrolase_1"/>
</dbReference>
<dbReference type="SUPFAM" id="SSF53474">
    <property type="entry name" value="alpha/beta-Hydrolases"/>
    <property type="match status" value="1"/>
</dbReference>
<dbReference type="KEGG" id="sdv:BN159_0230"/>
<dbReference type="OrthoDB" id="9773549at2"/>
<proteinExistence type="predicted"/>
<evidence type="ECO:0000313" key="3">
    <source>
        <dbReference type="Proteomes" id="UP000008043"/>
    </source>
</evidence>
<dbReference type="STRING" id="1214101.BN159_0230"/>
<dbReference type="eggNOG" id="COG2267">
    <property type="taxonomic scope" value="Bacteria"/>
</dbReference>
<organism evidence="2 3">
    <name type="scientific">Streptomyces davaonensis (strain DSM 101723 / JCM 4913 / KCC S-0913 / 768)</name>
    <dbReference type="NCBI Taxonomy" id="1214101"/>
    <lineage>
        <taxon>Bacteria</taxon>
        <taxon>Bacillati</taxon>
        <taxon>Actinomycetota</taxon>
        <taxon>Actinomycetes</taxon>
        <taxon>Kitasatosporales</taxon>
        <taxon>Streptomycetaceae</taxon>
        <taxon>Streptomyces</taxon>
    </lineage>
</organism>
<dbReference type="EMBL" id="HE971709">
    <property type="protein sequence ID" value="CCK24609.1"/>
    <property type="molecule type" value="Genomic_DNA"/>
</dbReference>
<accession>K4QW50</accession>
<dbReference type="AlphaFoldDB" id="K4QW50"/>
<dbReference type="InterPro" id="IPR029058">
    <property type="entry name" value="AB_hydrolase_fold"/>
</dbReference>
<dbReference type="PANTHER" id="PTHR37017:SF11">
    <property type="entry name" value="ESTERASE_LIPASE_THIOESTERASE DOMAIN-CONTAINING PROTEIN"/>
    <property type="match status" value="1"/>
</dbReference>
<dbReference type="HOGENOM" id="CLU_2275781_0_0_11"/>
<dbReference type="PATRIC" id="fig|1214101.3.peg.229"/>
<dbReference type="InterPro" id="IPR052897">
    <property type="entry name" value="Sec-Metab_Biosynth_Hydrolase"/>
</dbReference>
<gene>
    <name evidence="2" type="ORF">BN159_0230</name>
</gene>
<dbReference type="GO" id="GO:0003824">
    <property type="term" value="F:catalytic activity"/>
    <property type="evidence" value="ECO:0007669"/>
    <property type="project" value="UniProtKB-ARBA"/>
</dbReference>
<sequence>MPAHEDARNHLYADAQDDVARRAVGRLVLQTVKSFSESLTTTAWKTVPSTFIVCEQDRAVDPGLQEQLTARSERSYRIAAGHSPFLSVPAQLARLITKDADR</sequence>
<keyword evidence="3" id="KW-1185">Reference proteome</keyword>
<dbReference type="RefSeq" id="WP_015655014.1">
    <property type="nucleotide sequence ID" value="NC_020504.1"/>
</dbReference>
<evidence type="ECO:0000259" key="1">
    <source>
        <dbReference type="Pfam" id="PF12697"/>
    </source>
</evidence>
<dbReference type="Pfam" id="PF12697">
    <property type="entry name" value="Abhydrolase_6"/>
    <property type="match status" value="1"/>
</dbReference>
<protein>
    <recommendedName>
        <fullName evidence="1">AB hydrolase-1 domain-containing protein</fullName>
    </recommendedName>
</protein>
<dbReference type="Proteomes" id="UP000008043">
    <property type="component" value="Chromosome"/>
</dbReference>
<reference evidence="2 3" key="1">
    <citation type="journal article" date="2012" name="J. Bacteriol.">
        <title>Genome sequence of the bacterium Streptomyces davawensis JCM 4913 and heterologous production of the unique antibiotic roseoflavin.</title>
        <authorList>
            <person name="Jankowitsch F."/>
            <person name="Schwarz J."/>
            <person name="Ruckert C."/>
            <person name="Gust B."/>
            <person name="Szczepanowski R."/>
            <person name="Blom J."/>
            <person name="Pelzer S."/>
            <person name="Kalinowski J."/>
            <person name="Mack M."/>
        </authorList>
    </citation>
    <scope>NUCLEOTIDE SEQUENCE [LARGE SCALE GENOMIC DNA]</scope>
    <source>
        <strain evidence="3">DSM 101723 / JCM 4913 / KCC S-0913 / 768</strain>
    </source>
</reference>
<dbReference type="Gene3D" id="3.40.50.1820">
    <property type="entry name" value="alpha/beta hydrolase"/>
    <property type="match status" value="1"/>
</dbReference>
<dbReference type="PANTHER" id="PTHR37017">
    <property type="entry name" value="AB HYDROLASE-1 DOMAIN-CONTAINING PROTEIN-RELATED"/>
    <property type="match status" value="1"/>
</dbReference>
<feature type="domain" description="AB hydrolase-1" evidence="1">
    <location>
        <begin position="9"/>
        <end position="94"/>
    </location>
</feature>
<name>K4QW50_STRDJ</name>